<feature type="domain" description="GspL periplasmic" evidence="12">
    <location>
        <begin position="221"/>
        <end position="375"/>
    </location>
</feature>
<dbReference type="Gene3D" id="3.30.420.380">
    <property type="match status" value="1"/>
</dbReference>
<reference evidence="13 14" key="1">
    <citation type="submission" date="2019-06" db="EMBL/GenBank/DDBJ databases">
        <title>A novel bacterium of genus Marinomonas, isolated from coastal sand.</title>
        <authorList>
            <person name="Huang H."/>
            <person name="Mo K."/>
            <person name="Hu Y."/>
        </authorList>
    </citation>
    <scope>NUCLEOTIDE SEQUENCE [LARGE SCALE GENOMIC DNA]</scope>
    <source>
        <strain evidence="13 14">HB171799</strain>
    </source>
</reference>
<evidence type="ECO:0000256" key="6">
    <source>
        <dbReference type="ARBA" id="ARBA00022692"/>
    </source>
</evidence>
<keyword evidence="6" id="KW-0812">Transmembrane</keyword>
<feature type="domain" description="GspL cytoplasmic actin-ATPase-like" evidence="11">
    <location>
        <begin position="44"/>
        <end position="152"/>
    </location>
</feature>
<dbReference type="Pfam" id="PF05134">
    <property type="entry name" value="T2SSL"/>
    <property type="match status" value="1"/>
</dbReference>
<comment type="subcellular location">
    <subcellularLocation>
        <location evidence="1">Cell inner membrane</location>
        <topology evidence="1">Single-pass membrane protein</topology>
    </subcellularLocation>
</comment>
<evidence type="ECO:0000256" key="5">
    <source>
        <dbReference type="ARBA" id="ARBA00022519"/>
    </source>
</evidence>
<dbReference type="InterPro" id="IPR043129">
    <property type="entry name" value="ATPase_NBD"/>
</dbReference>
<organism evidence="13 14">
    <name type="scientific">Maribrevibacterium harenarium</name>
    <dbReference type="NCBI Taxonomy" id="2589817"/>
    <lineage>
        <taxon>Bacteria</taxon>
        <taxon>Pseudomonadati</taxon>
        <taxon>Pseudomonadota</taxon>
        <taxon>Gammaproteobacteria</taxon>
        <taxon>Oceanospirillales</taxon>
        <taxon>Oceanospirillaceae</taxon>
        <taxon>Maribrevibacterium</taxon>
    </lineage>
</organism>
<comment type="similarity">
    <text evidence="2 10">Belongs to the GSP L family.</text>
</comment>
<evidence type="ECO:0000256" key="3">
    <source>
        <dbReference type="ARBA" id="ARBA00022448"/>
    </source>
</evidence>
<keyword evidence="5" id="KW-0997">Cell inner membrane</keyword>
<protein>
    <recommendedName>
        <fullName evidence="10">Type II secretion system protein L</fullName>
        <shortName evidence="10">T2SS protein L</shortName>
    </recommendedName>
</protein>
<dbReference type="Pfam" id="PF12693">
    <property type="entry name" value="GspL_C"/>
    <property type="match status" value="1"/>
</dbReference>
<dbReference type="GO" id="GO:0015628">
    <property type="term" value="P:protein secretion by the type II secretion system"/>
    <property type="evidence" value="ECO:0007669"/>
    <property type="project" value="InterPro"/>
</dbReference>
<dbReference type="Proteomes" id="UP000315901">
    <property type="component" value="Unassembled WGS sequence"/>
</dbReference>
<evidence type="ECO:0000256" key="7">
    <source>
        <dbReference type="ARBA" id="ARBA00022927"/>
    </source>
</evidence>
<accession>A0A501WPP7</accession>
<dbReference type="InterPro" id="IPR025691">
    <property type="entry name" value="GspL_pp_dom"/>
</dbReference>
<keyword evidence="8" id="KW-1133">Transmembrane helix</keyword>
<dbReference type="InterPro" id="IPR024230">
    <property type="entry name" value="GspL_cyto_dom"/>
</dbReference>
<dbReference type="EMBL" id="VFRR01000020">
    <property type="protein sequence ID" value="TPE50295.1"/>
    <property type="molecule type" value="Genomic_DNA"/>
</dbReference>
<dbReference type="PIRSF" id="PIRSF015761">
    <property type="entry name" value="Protein_L"/>
    <property type="match status" value="1"/>
</dbReference>
<dbReference type="SUPFAM" id="SSF53067">
    <property type="entry name" value="Actin-like ATPase domain"/>
    <property type="match status" value="1"/>
</dbReference>
<comment type="caution">
    <text evidence="13">The sequence shown here is derived from an EMBL/GenBank/DDBJ whole genome shotgun (WGS) entry which is preliminary data.</text>
</comment>
<evidence type="ECO:0000256" key="8">
    <source>
        <dbReference type="ARBA" id="ARBA00022989"/>
    </source>
</evidence>
<dbReference type="GO" id="GO:0005886">
    <property type="term" value="C:plasma membrane"/>
    <property type="evidence" value="ECO:0007669"/>
    <property type="project" value="UniProtKB-SubCell"/>
</dbReference>
<keyword evidence="3 10" id="KW-0813">Transport</keyword>
<comment type="function">
    <text evidence="10">Inner membrane component of the type II secretion system required for the energy-dependent secretion of extracellular factors such as proteases and toxins from the periplasm.</text>
</comment>
<evidence type="ECO:0000256" key="4">
    <source>
        <dbReference type="ARBA" id="ARBA00022475"/>
    </source>
</evidence>
<evidence type="ECO:0000313" key="14">
    <source>
        <dbReference type="Proteomes" id="UP000315901"/>
    </source>
</evidence>
<evidence type="ECO:0000256" key="1">
    <source>
        <dbReference type="ARBA" id="ARBA00004377"/>
    </source>
</evidence>
<proteinExistence type="inferred from homology"/>
<dbReference type="RefSeq" id="WP_140589135.1">
    <property type="nucleotide sequence ID" value="NZ_VFRR01000020.1"/>
</dbReference>
<name>A0A501WPP7_9GAMM</name>
<keyword evidence="4" id="KW-1003">Cell membrane</keyword>
<dbReference type="InterPro" id="IPR007812">
    <property type="entry name" value="T2SS_protein-GspL"/>
</dbReference>
<evidence type="ECO:0000259" key="12">
    <source>
        <dbReference type="Pfam" id="PF12693"/>
    </source>
</evidence>
<keyword evidence="14" id="KW-1185">Reference proteome</keyword>
<evidence type="ECO:0000256" key="9">
    <source>
        <dbReference type="ARBA" id="ARBA00023136"/>
    </source>
</evidence>
<evidence type="ECO:0000313" key="13">
    <source>
        <dbReference type="EMBL" id="TPE50295.1"/>
    </source>
</evidence>
<evidence type="ECO:0000259" key="11">
    <source>
        <dbReference type="Pfam" id="PF05134"/>
    </source>
</evidence>
<evidence type="ECO:0000256" key="2">
    <source>
        <dbReference type="ARBA" id="ARBA00005318"/>
    </source>
</evidence>
<keyword evidence="7 10" id="KW-0653">Protein transport</keyword>
<dbReference type="NCBIfam" id="TIGR01709">
    <property type="entry name" value="typeII_sec_gspL"/>
    <property type="match status" value="1"/>
</dbReference>
<sequence>MPLAQLLIQTQEQPDGQLLGRAWRMQDGVAQPVVGNWSAASQLALILRNLTDRGSLEVMLFAPAHRCHVRQIPLQKGQAAHLQNVVPFLMETHVGQPVDELHWVSEATKDKQQAWVVATAHSHMAQWLAFLQEIGAQGALLLPAQALLLEETEATSITLLDMPMQHFQGQWLALPTLSQAENGVCWDENQVAQRLASNKHWRRFNLLTGQYSQRQAWLERLSEWRGVAAVALLALGFAYGWQAQQIQALERETAQLEAQASRLFLQLAPEAGRVVNLSRQLQGRLQQVSNSHSPNQDVSPYHLLAHLGQALQKVTGATLLEQVSLRDQVYRIVIQAPQREQLEQLQQVLTSPQWQVQLEQVVRVEAQYRGSFRLQGGAQ</sequence>
<dbReference type="GO" id="GO:0009276">
    <property type="term" value="C:Gram-negative-bacterium-type cell wall"/>
    <property type="evidence" value="ECO:0007669"/>
    <property type="project" value="InterPro"/>
</dbReference>
<evidence type="ECO:0000256" key="10">
    <source>
        <dbReference type="PIRNR" id="PIRNR015761"/>
    </source>
</evidence>
<gene>
    <name evidence="13" type="ORF">FJM67_10630</name>
</gene>
<dbReference type="AlphaFoldDB" id="A0A501WPP7"/>
<dbReference type="GO" id="GO:0015627">
    <property type="term" value="C:type II protein secretion system complex"/>
    <property type="evidence" value="ECO:0007669"/>
    <property type="project" value="InterPro"/>
</dbReference>
<dbReference type="OrthoDB" id="6103448at2"/>
<keyword evidence="9" id="KW-0472">Membrane</keyword>